<dbReference type="GeneID" id="26644550"/>
<reference evidence="1 2" key="1">
    <citation type="journal article" date="2015" name="Appl. Environ. Microbiol.">
        <title>Targeting Enterococcus faecalis Biofilms with Phage Therapy.</title>
        <authorList>
            <person name="Khalifa L."/>
            <person name="Brosh Y."/>
            <person name="Gelman D."/>
            <person name="Coppenhagen-Glazer S."/>
            <person name="Beyth S."/>
            <person name="Poradosu-Cohen R."/>
            <person name="Que Y.A."/>
            <person name="Beyth N."/>
            <person name="Hazan R."/>
        </authorList>
    </citation>
    <scope>NUCLEOTIDE SEQUENCE [LARGE SCALE GENOMIC DNA]</scope>
</reference>
<dbReference type="KEGG" id="vg:26644550"/>
<keyword evidence="2" id="KW-1185">Reference proteome</keyword>
<protein>
    <submittedName>
        <fullName evidence="1">Thioredoxin</fullName>
    </submittedName>
</protein>
<organism evidence="1 2">
    <name type="scientific">Enterococcus phage EFDG1</name>
    <dbReference type="NCBI Taxonomy" id="1597976"/>
    <lineage>
        <taxon>Viruses</taxon>
        <taxon>Duplodnaviria</taxon>
        <taxon>Heunggongvirae</taxon>
        <taxon>Uroviricota</taxon>
        <taxon>Caudoviricetes</taxon>
        <taxon>Herelleviridae</taxon>
        <taxon>Brockvirinae</taxon>
        <taxon>Schiekvirus</taxon>
        <taxon>Schiekvirus EFDG1</taxon>
    </lineage>
</organism>
<proteinExistence type="predicted"/>
<evidence type="ECO:0000313" key="1">
    <source>
        <dbReference type="EMBL" id="AJP61501.1"/>
    </source>
</evidence>
<evidence type="ECO:0000313" key="2">
    <source>
        <dbReference type="Proteomes" id="UP000032402"/>
    </source>
</evidence>
<sequence length="282" mass="32996">MDLKQAYNYAVEHLNENAKTESERIYVLGVFQLGSRYAGYDIESSDYDFTVVYMPSAYDLLNREYGRSKIKFEYNDYEVEMSFMDIRKYLNRLLSSSLETLQMVFAPSSMSYYAKFGDDNLSLRAEELVDFMLKLRDNRKSFVYLNTDKLYDSISGRAKSSMGNASISYTNDEYGRTVKYAIGVEYMQDLLQALYYNEDIREGLTVSPMQAPVYKEHRNNPSYEIARLYHSRAVNLIEKMVLNKEVVRETLRKLQPTEDTIKVVREVWTEEFVNIILGGYDD</sequence>
<dbReference type="OrthoDB" id="34833at10239"/>
<accession>A0A0C5K9D7</accession>
<dbReference type="EMBL" id="KP339049">
    <property type="protein sequence ID" value="AJP61501.1"/>
    <property type="molecule type" value="Genomic_DNA"/>
</dbReference>
<name>A0A0C5K9D7_9CAUD</name>
<dbReference type="Proteomes" id="UP000032402">
    <property type="component" value="Segment"/>
</dbReference>
<dbReference type="RefSeq" id="YP_009218395.1">
    <property type="nucleotide sequence ID" value="NC_029009.1"/>
</dbReference>